<gene>
    <name evidence="1" type="ORF">MSG28_009684</name>
</gene>
<accession>A0ACC0JC41</accession>
<evidence type="ECO:0000313" key="2">
    <source>
        <dbReference type="Proteomes" id="UP001064048"/>
    </source>
</evidence>
<evidence type="ECO:0000313" key="1">
    <source>
        <dbReference type="EMBL" id="KAI8421698.1"/>
    </source>
</evidence>
<dbReference type="Proteomes" id="UP001064048">
    <property type="component" value="Chromosome 16"/>
</dbReference>
<protein>
    <submittedName>
        <fullName evidence="1">Uncharacterized protein</fullName>
    </submittedName>
</protein>
<organism evidence="1 2">
    <name type="scientific">Choristoneura fumiferana</name>
    <name type="common">Spruce budworm moth</name>
    <name type="synonym">Archips fumiferana</name>
    <dbReference type="NCBI Taxonomy" id="7141"/>
    <lineage>
        <taxon>Eukaryota</taxon>
        <taxon>Metazoa</taxon>
        <taxon>Ecdysozoa</taxon>
        <taxon>Arthropoda</taxon>
        <taxon>Hexapoda</taxon>
        <taxon>Insecta</taxon>
        <taxon>Pterygota</taxon>
        <taxon>Neoptera</taxon>
        <taxon>Endopterygota</taxon>
        <taxon>Lepidoptera</taxon>
        <taxon>Glossata</taxon>
        <taxon>Ditrysia</taxon>
        <taxon>Tortricoidea</taxon>
        <taxon>Tortricidae</taxon>
        <taxon>Tortricinae</taxon>
        <taxon>Choristoneura</taxon>
    </lineage>
</organism>
<keyword evidence="2" id="KW-1185">Reference proteome</keyword>
<name>A0ACC0JC41_CHOFU</name>
<sequence length="96" mass="10644">MACGLECNHRPRSTLMAPTARDALLAPTITTRPAPRDPHITDPRTMVLRTTDLHTAGPHIMDPRTTDRLVLMDPIAHLDPITTSRSLSENWILKSA</sequence>
<dbReference type="EMBL" id="CM046116">
    <property type="protein sequence ID" value="KAI8421698.1"/>
    <property type="molecule type" value="Genomic_DNA"/>
</dbReference>
<comment type="caution">
    <text evidence="1">The sequence shown here is derived from an EMBL/GenBank/DDBJ whole genome shotgun (WGS) entry which is preliminary data.</text>
</comment>
<proteinExistence type="predicted"/>
<reference evidence="1 2" key="1">
    <citation type="journal article" date="2022" name="Genome Biol. Evol.">
        <title>The Spruce Budworm Genome: Reconstructing the Evolutionary History of Antifreeze Proteins.</title>
        <authorList>
            <person name="Beliveau C."/>
            <person name="Gagne P."/>
            <person name="Picq S."/>
            <person name="Vernygora O."/>
            <person name="Keeling C.I."/>
            <person name="Pinkney K."/>
            <person name="Doucet D."/>
            <person name="Wen F."/>
            <person name="Johnston J.S."/>
            <person name="Maaroufi H."/>
            <person name="Boyle B."/>
            <person name="Laroche J."/>
            <person name="Dewar K."/>
            <person name="Juretic N."/>
            <person name="Blackburn G."/>
            <person name="Nisole A."/>
            <person name="Brunet B."/>
            <person name="Brandao M."/>
            <person name="Lumley L."/>
            <person name="Duan J."/>
            <person name="Quan G."/>
            <person name="Lucarotti C.J."/>
            <person name="Roe A.D."/>
            <person name="Sperling F.A.H."/>
            <person name="Levesque R.C."/>
            <person name="Cusson M."/>
        </authorList>
    </citation>
    <scope>NUCLEOTIDE SEQUENCE [LARGE SCALE GENOMIC DNA]</scope>
    <source>
        <strain evidence="1">Glfc:IPQL:Cfum</strain>
    </source>
</reference>